<sequence length="69" mass="7944">MESPFFLQKSEELCPSERTSTTYGVQGVEWEKDERRGHILSHGWLPHPLTVSRFPPCILRLKLISFSTG</sequence>
<evidence type="ECO:0000313" key="2">
    <source>
        <dbReference type="Proteomes" id="UP001345219"/>
    </source>
</evidence>
<reference evidence="1 2" key="1">
    <citation type="journal article" date="2023" name="Hortic Res">
        <title>Pangenome of water caltrop reveals structural variations and asymmetric subgenome divergence after allopolyploidization.</title>
        <authorList>
            <person name="Zhang X."/>
            <person name="Chen Y."/>
            <person name="Wang L."/>
            <person name="Yuan Y."/>
            <person name="Fang M."/>
            <person name="Shi L."/>
            <person name="Lu R."/>
            <person name="Comes H.P."/>
            <person name="Ma Y."/>
            <person name="Chen Y."/>
            <person name="Huang G."/>
            <person name="Zhou Y."/>
            <person name="Zheng Z."/>
            <person name="Qiu Y."/>
        </authorList>
    </citation>
    <scope>NUCLEOTIDE SEQUENCE [LARGE SCALE GENOMIC DNA]</scope>
    <source>
        <tissue evidence="1">Roots</tissue>
    </source>
</reference>
<keyword evidence="2" id="KW-1185">Reference proteome</keyword>
<evidence type="ECO:0000313" key="1">
    <source>
        <dbReference type="EMBL" id="KAK4740838.1"/>
    </source>
</evidence>
<dbReference type="AlphaFoldDB" id="A0AAN7GJV7"/>
<protein>
    <submittedName>
        <fullName evidence="1">Uncharacterized protein</fullName>
    </submittedName>
</protein>
<gene>
    <name evidence="1" type="ORF">SAY87_024426</name>
</gene>
<proteinExistence type="predicted"/>
<accession>A0AAN7GJV7</accession>
<organism evidence="1 2">
    <name type="scientific">Trapa incisa</name>
    <dbReference type="NCBI Taxonomy" id="236973"/>
    <lineage>
        <taxon>Eukaryota</taxon>
        <taxon>Viridiplantae</taxon>
        <taxon>Streptophyta</taxon>
        <taxon>Embryophyta</taxon>
        <taxon>Tracheophyta</taxon>
        <taxon>Spermatophyta</taxon>
        <taxon>Magnoliopsida</taxon>
        <taxon>eudicotyledons</taxon>
        <taxon>Gunneridae</taxon>
        <taxon>Pentapetalae</taxon>
        <taxon>rosids</taxon>
        <taxon>malvids</taxon>
        <taxon>Myrtales</taxon>
        <taxon>Lythraceae</taxon>
        <taxon>Trapa</taxon>
    </lineage>
</organism>
<dbReference type="Proteomes" id="UP001345219">
    <property type="component" value="Chromosome 19"/>
</dbReference>
<name>A0AAN7GJV7_9MYRT</name>
<dbReference type="EMBL" id="JAXIOK010000024">
    <property type="protein sequence ID" value="KAK4740838.1"/>
    <property type="molecule type" value="Genomic_DNA"/>
</dbReference>
<comment type="caution">
    <text evidence="1">The sequence shown here is derived from an EMBL/GenBank/DDBJ whole genome shotgun (WGS) entry which is preliminary data.</text>
</comment>